<evidence type="ECO:0000259" key="6">
    <source>
        <dbReference type="Pfam" id="PF25881"/>
    </source>
</evidence>
<protein>
    <submittedName>
        <fullName evidence="7">Secretion protein HlyD</fullName>
    </submittedName>
</protein>
<dbReference type="PANTHER" id="PTHR32347:SF29">
    <property type="entry name" value="UPF0194 MEMBRANE PROTEIN YBHG"/>
    <property type="match status" value="1"/>
</dbReference>
<dbReference type="PANTHER" id="PTHR32347">
    <property type="entry name" value="EFFLUX SYSTEM COMPONENT YKNX-RELATED"/>
    <property type="match status" value="1"/>
</dbReference>
<reference evidence="7 8" key="1">
    <citation type="submission" date="2020-12" db="EMBL/GenBank/DDBJ databases">
        <authorList>
            <person name="Lu T."/>
            <person name="Wang Q."/>
            <person name="Han X."/>
        </authorList>
    </citation>
    <scope>NUCLEOTIDE SEQUENCE [LARGE SCALE GENOMIC DNA]</scope>
    <source>
        <strain evidence="7 8">WQ 585</strain>
    </source>
</reference>
<dbReference type="SUPFAM" id="SSF111369">
    <property type="entry name" value="HlyD-like secretion proteins"/>
    <property type="match status" value="3"/>
</dbReference>
<dbReference type="Pfam" id="PF25881">
    <property type="entry name" value="HH_YBHG"/>
    <property type="match status" value="1"/>
</dbReference>
<dbReference type="RefSeq" id="WP_200237367.1">
    <property type="nucleotide sequence ID" value="NZ_JAENGP010000012.1"/>
</dbReference>
<evidence type="ECO:0000256" key="4">
    <source>
        <dbReference type="SAM" id="MobiDB-lite"/>
    </source>
</evidence>
<evidence type="ECO:0000256" key="2">
    <source>
        <dbReference type="ARBA" id="ARBA00023054"/>
    </source>
</evidence>
<dbReference type="EMBL" id="JAENGP010000012">
    <property type="protein sequence ID" value="MBK1781794.1"/>
    <property type="molecule type" value="Genomic_DNA"/>
</dbReference>
<feature type="coiled-coil region" evidence="3">
    <location>
        <begin position="117"/>
        <end position="144"/>
    </location>
</feature>
<dbReference type="NCBIfam" id="NF002939">
    <property type="entry name" value="PRK03598.1"/>
    <property type="match status" value="1"/>
</dbReference>
<dbReference type="InterPro" id="IPR050465">
    <property type="entry name" value="UPF0194_transport"/>
</dbReference>
<keyword evidence="8" id="KW-1185">Reference proteome</keyword>
<feature type="domain" description="YbhG-like alpha-helical hairpin" evidence="6">
    <location>
        <begin position="82"/>
        <end position="210"/>
    </location>
</feature>
<feature type="region of interest" description="Disordered" evidence="4">
    <location>
        <begin position="323"/>
        <end position="348"/>
    </location>
</feature>
<dbReference type="Gene3D" id="2.40.50.100">
    <property type="match status" value="1"/>
</dbReference>
<gene>
    <name evidence="7" type="primary">hlyD</name>
    <name evidence="7" type="ORF">JHL22_11250</name>
</gene>
<evidence type="ECO:0000256" key="5">
    <source>
        <dbReference type="SAM" id="Phobius"/>
    </source>
</evidence>
<evidence type="ECO:0000313" key="7">
    <source>
        <dbReference type="EMBL" id="MBK1781794.1"/>
    </source>
</evidence>
<feature type="transmembrane region" description="Helical" evidence="5">
    <location>
        <begin position="12"/>
        <end position="31"/>
    </location>
</feature>
<comment type="subcellular location">
    <subcellularLocation>
        <location evidence="1">Cell envelope</location>
    </subcellularLocation>
</comment>
<keyword evidence="5" id="KW-1133">Transmembrane helix</keyword>
<proteinExistence type="predicted"/>
<dbReference type="Gene3D" id="1.10.287.470">
    <property type="entry name" value="Helix hairpin bin"/>
    <property type="match status" value="2"/>
</dbReference>
<evidence type="ECO:0000256" key="1">
    <source>
        <dbReference type="ARBA" id="ARBA00004196"/>
    </source>
</evidence>
<organism evidence="7 8">
    <name type="scientific">Advenella mandrilli</name>
    <dbReference type="NCBI Taxonomy" id="2800330"/>
    <lineage>
        <taxon>Bacteria</taxon>
        <taxon>Pseudomonadati</taxon>
        <taxon>Pseudomonadota</taxon>
        <taxon>Betaproteobacteria</taxon>
        <taxon>Burkholderiales</taxon>
        <taxon>Alcaligenaceae</taxon>
    </lineage>
</organism>
<evidence type="ECO:0000256" key="3">
    <source>
        <dbReference type="SAM" id="Coils"/>
    </source>
</evidence>
<dbReference type="InterPro" id="IPR059052">
    <property type="entry name" value="HH_YbhG-like"/>
</dbReference>
<accession>A0ABS1EDU1</accession>
<keyword evidence="5" id="KW-0812">Transmembrane</keyword>
<keyword evidence="5" id="KW-0472">Membrane</keyword>
<sequence length="348" mass="37504">MNTGRLSRPIRRVLVLLIIITIAGGIAYVQIQRTGTNQNPLRLYGNVDIREVQLAFRQPGRIASMMFDEGDPVSPGMPMAKLDDQPYRDALASAEASVQVAQAELSKLRSGLRPQEIVLAQEALKQAKAIAVNAERNYQRQTKLRPSGASSQSTVDAARAERDQAVAGVETAKARLSLATEGFRQEDIAAAQALLAAAQATRNQAATALADTVLLTPSTGTVITRIREPGSMVASQNPVYSLSLDKPVYVRAYIGEPDLGRIAPGMAVSVSNDSSNKIYRGQIGFISPRAEFTPKTVETTDLRTDLVYRLRIVIDEADSDKGLRQGMPVTIDVNDTANNPPDQPAGNP</sequence>
<dbReference type="Gene3D" id="2.40.30.170">
    <property type="match status" value="1"/>
</dbReference>
<comment type="caution">
    <text evidence="7">The sequence shown here is derived from an EMBL/GenBank/DDBJ whole genome shotgun (WGS) entry which is preliminary data.</text>
</comment>
<evidence type="ECO:0000313" key="8">
    <source>
        <dbReference type="Proteomes" id="UP000635316"/>
    </source>
</evidence>
<dbReference type="Proteomes" id="UP000635316">
    <property type="component" value="Unassembled WGS sequence"/>
</dbReference>
<name>A0ABS1EDU1_9BURK</name>
<keyword evidence="2 3" id="KW-0175">Coiled coil</keyword>